<accession>A0A2N5HSA8</accession>
<feature type="domain" description="Ig-like" evidence="2">
    <location>
        <begin position="196"/>
        <end position="274"/>
    </location>
</feature>
<feature type="domain" description="Ig-like" evidence="2">
    <location>
        <begin position="1141"/>
        <end position="1224"/>
    </location>
</feature>
<proteinExistence type="predicted"/>
<sequence length="1238" mass="131564">MRKKLSFLSGLAAVILFLFSTAINTFAANGLADTNTNCGGSVSGNVYGYDSGVTSNVYGNEGPGVTGDVYGSIGSGITGDVYGYNGSGVTGDVYGNEGPGVTGDVYGNEGPGVTGDVYGNQCTGVTGDVYGNEGSGVTGDVYGNQCTGVTGDVYGNEDPGVTSDVYGNQCTGVTPFIPPLIDSVSVTPQTVVTVNDQVTVRIKAHDDPSGISMMTANFNNTSGTFNGKSVWLRYDPSSGDWVGTFNVGQNDMTGKWTLSVVSITDNAGNYTDVTVAATADASFTVDNPNADYTAPIINSTKLSASSIHVGEKVTITSDVTDDKSGVDTVNASLSNQQGGDSYNIQMRYDAAIMKWVGTFEATETTKPGQWDVYVDANDKAYNYTSDYSIVSSFTVVNQTGDYIPPVISNVVADKTEVNAGDQITFTATVDDSQSGVGWVEGTLNNVGTIVFKKDNNTGKWVGTATIPTNITDGTTLALESIHATDLKGNASWGGNSVFFLVHNKTGDYTAPSLDDLQISSVDVTAGDQITIKAKVSDSQTGVKSVSGFFNNSNSDLFPMTFTYDASSGFWIANCTIPSNVNPGQLELKVDVEDNNQNSNLVNTGKYIKVSNPNIDITAPVIENVEMTPSILNVGDKLNVAATITDTESGVRYVVATIHSGSHFAQIPLTFDAALNKWVGSYTVQANDPSGTWEFNLGASDSFYNIVSYSNVFKVNNPDGDLDAPYLDSFTESSSTANVGDTVHFETMLKDDQSGVKSAHLEIYTDDYRTFVSVPLSFDKTKGVWTADYIVPSYSTAGPHNIIMIANDNAGNEMWVQIAQRLLIFNDHPDNDVPIVSDITANLNKVSVGDTLDFKVKLSDSGSGVGSAYVVPSMIGSTTAYDEGSNPMSVPLEYDKDQNLWVGKYTVKSSDLQGTYIFGVYATDNAGNSTMDWNVGSFTIIKQAAIDKTSPVTTTNSVNQNWTHSDATITLTATDDLSGLARTEYRVNNVDWQVYTGPITINQEGQNTVDYRSIDNAGNTEEMKSLSVKIDKTEPVTALSTNTGTPNGKNGWYTTDVQVNLSATDSGGSGIAKTEYRINGGAWTVFNGAFTLSTDGTYTIDYRSTDNAGNTEQSNTQTIKLDKTAPTFTISLDKNTLLPANQKMVSVTGTINAYDDTSGIDSVVLTSITSNEPLQSDDIQNANYNTPTTGSTDSFELRADRLGNGNGRIYTIVYTATDKAGNVSTKSVTVSVPHDQSNK</sequence>
<dbReference type="RefSeq" id="WP_101646421.1">
    <property type="nucleotide sequence ID" value="NZ_PGVE01000017.1"/>
</dbReference>
<dbReference type="Proteomes" id="UP000234950">
    <property type="component" value="Unassembled WGS sequence"/>
</dbReference>
<dbReference type="InterPro" id="IPR022038">
    <property type="entry name" value="Ig-like_bact"/>
</dbReference>
<dbReference type="EMBL" id="PGVE01000017">
    <property type="protein sequence ID" value="PLS08402.1"/>
    <property type="molecule type" value="Genomic_DNA"/>
</dbReference>
<feature type="domain" description="Ig-like" evidence="2">
    <location>
        <begin position="743"/>
        <end position="815"/>
    </location>
</feature>
<evidence type="ECO:0000313" key="4">
    <source>
        <dbReference type="Proteomes" id="UP000234950"/>
    </source>
</evidence>
<feature type="chain" id="PRO_5014814424" description="Ig-like domain-containing protein" evidence="1">
    <location>
        <begin position="28"/>
        <end position="1238"/>
    </location>
</feature>
<evidence type="ECO:0000259" key="2">
    <source>
        <dbReference type="Pfam" id="PF12245"/>
    </source>
</evidence>
<comment type="caution">
    <text evidence="3">The sequence shown here is derived from an EMBL/GenBank/DDBJ whole genome shotgun (WGS) entry which is preliminary data.</text>
</comment>
<feature type="domain" description="Ig-like" evidence="2">
    <location>
        <begin position="1061"/>
        <end position="1122"/>
    </location>
</feature>
<evidence type="ECO:0000313" key="3">
    <source>
        <dbReference type="EMBL" id="PLS08402.1"/>
    </source>
</evidence>
<keyword evidence="1" id="KW-0732">Signal</keyword>
<feature type="signal peptide" evidence="1">
    <location>
        <begin position="1"/>
        <end position="27"/>
    </location>
</feature>
<protein>
    <recommendedName>
        <fullName evidence="2">Ig-like domain-containing protein</fullName>
    </recommendedName>
</protein>
<name>A0A2N5HSA8_9BACI</name>
<dbReference type="OrthoDB" id="340819at2"/>
<reference evidence="3 4" key="1">
    <citation type="submission" date="2017-11" db="EMBL/GenBank/DDBJ databases">
        <title>Comparitive Functional Genomics of Dry Heat Resistant strains isolated from the Viking Spacecraft.</title>
        <authorList>
            <person name="Seuylemezian A."/>
            <person name="Cooper K."/>
            <person name="Vaishampayan P."/>
        </authorList>
    </citation>
    <scope>NUCLEOTIDE SEQUENCE [LARGE SCALE GENOMIC DNA]</scope>
    <source>
        <strain evidence="3 4">V32-6</strain>
    </source>
</reference>
<evidence type="ECO:0000256" key="1">
    <source>
        <dbReference type="SAM" id="SignalP"/>
    </source>
</evidence>
<keyword evidence="4" id="KW-1185">Reference proteome</keyword>
<organism evidence="3 4">
    <name type="scientific">Neobacillus cucumis</name>
    <dbReference type="NCBI Taxonomy" id="1740721"/>
    <lineage>
        <taxon>Bacteria</taxon>
        <taxon>Bacillati</taxon>
        <taxon>Bacillota</taxon>
        <taxon>Bacilli</taxon>
        <taxon>Bacillales</taxon>
        <taxon>Bacillaceae</taxon>
        <taxon>Neobacillus</taxon>
    </lineage>
</organism>
<dbReference type="AlphaFoldDB" id="A0A2N5HSA8"/>
<feature type="domain" description="Ig-like" evidence="2">
    <location>
        <begin position="880"/>
        <end position="929"/>
    </location>
</feature>
<dbReference type="Pfam" id="PF12245">
    <property type="entry name" value="Big_3_2"/>
    <property type="match status" value="5"/>
</dbReference>
<dbReference type="NCBIfam" id="NF047446">
    <property type="entry name" value="barrel_OmpL47"/>
    <property type="match status" value="2"/>
</dbReference>
<dbReference type="Gene3D" id="3.30.1920.20">
    <property type="match status" value="2"/>
</dbReference>
<dbReference type="InterPro" id="IPR058094">
    <property type="entry name" value="Ig-like_OmpL47-like"/>
</dbReference>
<gene>
    <name evidence="3" type="ORF">CVD27_03055</name>
</gene>